<sequence length="185" mass="20904">MRTDKSLLVDDPCVVRTLGDYRLWSTRPRGRGNHFKAQNAHLTVAFPNDYAISSEYHHLLVLRRLFLNLRCELCKILKFQNQKDGRWLVSWSFYSSRISISGYDDGMRVGGLSSGLAVILNGEDGKEGSSKTHLVSYCDDFGDQPVERALEHIFDLPNKSVGPLPGPVDSDLVRSIIKNEFSNFI</sequence>
<dbReference type="Proteomes" id="UP000467840">
    <property type="component" value="Chromosome 12"/>
</dbReference>
<organism evidence="2 3">
    <name type="scientific">Hevea brasiliensis</name>
    <name type="common">Para rubber tree</name>
    <name type="synonym">Siphonia brasiliensis</name>
    <dbReference type="NCBI Taxonomy" id="3981"/>
    <lineage>
        <taxon>Eukaryota</taxon>
        <taxon>Viridiplantae</taxon>
        <taxon>Streptophyta</taxon>
        <taxon>Embryophyta</taxon>
        <taxon>Tracheophyta</taxon>
        <taxon>Spermatophyta</taxon>
        <taxon>Magnoliopsida</taxon>
        <taxon>eudicotyledons</taxon>
        <taxon>Gunneridae</taxon>
        <taxon>Pentapetalae</taxon>
        <taxon>rosids</taxon>
        <taxon>fabids</taxon>
        <taxon>Malpighiales</taxon>
        <taxon>Euphorbiaceae</taxon>
        <taxon>Crotonoideae</taxon>
        <taxon>Micrandreae</taxon>
        <taxon>Hevea</taxon>
    </lineage>
</organism>
<protein>
    <recommendedName>
        <fullName evidence="1">E3 ubiquitin-protein ligase RKP N-terminal domain-containing protein</fullName>
    </recommendedName>
</protein>
<dbReference type="InterPro" id="IPR045737">
    <property type="entry name" value="RKP_N"/>
</dbReference>
<gene>
    <name evidence="2" type="ORF">GH714_019790</name>
</gene>
<comment type="caution">
    <text evidence="2">The sequence shown here is derived from an EMBL/GenBank/DDBJ whole genome shotgun (WGS) entry which is preliminary data.</text>
</comment>
<feature type="domain" description="E3 ubiquitin-protein ligase RKP N-terminal" evidence="1">
    <location>
        <begin position="104"/>
        <end position="184"/>
    </location>
</feature>
<evidence type="ECO:0000313" key="3">
    <source>
        <dbReference type="Proteomes" id="UP000467840"/>
    </source>
</evidence>
<evidence type="ECO:0000259" key="1">
    <source>
        <dbReference type="Pfam" id="PF19322"/>
    </source>
</evidence>
<dbReference type="EMBL" id="JAAGAX010000018">
    <property type="protein sequence ID" value="KAF2284176.1"/>
    <property type="molecule type" value="Genomic_DNA"/>
</dbReference>
<proteinExistence type="predicted"/>
<name>A0A6A6K7W8_HEVBR</name>
<dbReference type="AlphaFoldDB" id="A0A6A6K7W8"/>
<keyword evidence="3" id="KW-1185">Reference proteome</keyword>
<evidence type="ECO:0000313" key="2">
    <source>
        <dbReference type="EMBL" id="KAF2284176.1"/>
    </source>
</evidence>
<reference evidence="2 3" key="1">
    <citation type="journal article" date="2020" name="Mol. Plant">
        <title>The Chromosome-Based Rubber Tree Genome Provides New Insights into Spurge Genome Evolution and Rubber Biosynthesis.</title>
        <authorList>
            <person name="Liu J."/>
            <person name="Shi C."/>
            <person name="Shi C.C."/>
            <person name="Li W."/>
            <person name="Zhang Q.J."/>
            <person name="Zhang Y."/>
            <person name="Li K."/>
            <person name="Lu H.F."/>
            <person name="Shi C."/>
            <person name="Zhu S.T."/>
            <person name="Xiao Z.Y."/>
            <person name="Nan H."/>
            <person name="Yue Y."/>
            <person name="Zhu X.G."/>
            <person name="Wu Y."/>
            <person name="Hong X.N."/>
            <person name="Fan G.Y."/>
            <person name="Tong Y."/>
            <person name="Zhang D."/>
            <person name="Mao C.L."/>
            <person name="Liu Y.L."/>
            <person name="Hao S.J."/>
            <person name="Liu W.Q."/>
            <person name="Lv M.Q."/>
            <person name="Zhang H.B."/>
            <person name="Liu Y."/>
            <person name="Hu-Tang G.R."/>
            <person name="Wang J.P."/>
            <person name="Wang J.H."/>
            <person name="Sun Y.H."/>
            <person name="Ni S.B."/>
            <person name="Chen W.B."/>
            <person name="Zhang X.C."/>
            <person name="Jiao Y.N."/>
            <person name="Eichler E.E."/>
            <person name="Li G.H."/>
            <person name="Liu X."/>
            <person name="Gao L.Z."/>
        </authorList>
    </citation>
    <scope>NUCLEOTIDE SEQUENCE [LARGE SCALE GENOMIC DNA]</scope>
    <source>
        <strain evidence="3">cv. GT1</strain>
        <tissue evidence="2">Leaf</tissue>
    </source>
</reference>
<dbReference type="Pfam" id="PF19322">
    <property type="entry name" value="RKP_N"/>
    <property type="match status" value="1"/>
</dbReference>
<accession>A0A6A6K7W8</accession>